<dbReference type="GO" id="GO:0003677">
    <property type="term" value="F:DNA binding"/>
    <property type="evidence" value="ECO:0007669"/>
    <property type="project" value="TreeGrafter"/>
</dbReference>
<dbReference type="InterPro" id="IPR006906">
    <property type="entry name" value="Timeless_N"/>
</dbReference>
<feature type="region of interest" description="Disordered" evidence="4">
    <location>
        <begin position="1189"/>
        <end position="1238"/>
    </location>
</feature>
<feature type="compositionally biased region" description="Basic and acidic residues" evidence="4">
    <location>
        <begin position="1218"/>
        <end position="1238"/>
    </location>
</feature>
<dbReference type="GO" id="GO:0031298">
    <property type="term" value="C:replication fork protection complex"/>
    <property type="evidence" value="ECO:0007669"/>
    <property type="project" value="TreeGrafter"/>
</dbReference>
<evidence type="ECO:0000256" key="3">
    <source>
        <dbReference type="ARBA" id="ARBA00023306"/>
    </source>
</evidence>
<dbReference type="GO" id="GO:0000076">
    <property type="term" value="P:DNA replication checkpoint signaling"/>
    <property type="evidence" value="ECO:0007669"/>
    <property type="project" value="TreeGrafter"/>
</dbReference>
<comment type="subcellular location">
    <subcellularLocation>
        <location evidence="1">Nucleus</location>
    </subcellularLocation>
</comment>
<dbReference type="PANTHER" id="PTHR22940:SF4">
    <property type="entry name" value="PROTEIN TIMELESS HOMOLOG"/>
    <property type="match status" value="1"/>
</dbReference>
<dbReference type="Pfam" id="PF04821">
    <property type="entry name" value="TIMELESS"/>
    <property type="match status" value="1"/>
</dbReference>
<evidence type="ECO:0000256" key="4">
    <source>
        <dbReference type="SAM" id="MobiDB-lite"/>
    </source>
</evidence>
<keyword evidence="6" id="KW-1185">Reference proteome</keyword>
<accession>A0A3Q0KRK0</accession>
<sequence length="1254" mass="144754">MLADPTLRYADIQACCSCLGFREGDTYKIDTDAEVSIRTLLRYLRNETAECDIRRELGQLRIVSSDLIPLLRCCSGNKTLFELVIRLLMNLTQPAIVCFRQEVPKDRDLYSAYLQVDDLLKSYKKDFADEELFRVLCNLVGSLLDRSWEERSEEDRLLIERILILIRNVLHIAPDVVGEQRTDEDVSVHDQILWAMHLSGWDELLLFLANSDDERMFAFHTLEIISLMLREQTPELLACAGNRAETKSELNKRRKLIERLKIRDDAERKNFLYACNLRQARFGGAFELVNTPSLSERPLIYHHDITHTAQMATVISKQLDSSVDVVDNVGIVELDVGKRKFRKPKHRKPLVDRSIHRRSILAVQLYLQGFCWQFLKFCYNPIMRVVQSGLTRQATQENDETYFLWTMRFFMAFCRVYRFRSDYISETLSVPIFHWIYDQVINYKEHLVTNKRGGASNQRAMQAARRLELAVACYKEFLTCLNRMLHVTGADKTVQPGDDETQDGVEERLRSQANVAESIIANVFYVAEYQEVFPNLLRDYNEIFMSKDYLRDLVEGSHLFITLLSNKICGSNKKIIVKRRRVHRMKKRSSKAKKETRKKAILNQEPEDVRISRLKQQWSNQLEGPLIEILLGTAYQESEQDESDDEMNDTRLFDATTGNSEDQQLKSAIRRVQAALFAGSAKRALSMAKRMWRLWPEVAPVSIEEDNSAIDAGRAAGLRPECLNVLGALQQIHMTELGDKRLFILGALNNSSSNSSDGDDLYNEELGISDSNDELVTTEKEVVLDFSAFMLKFVHPRVVHAYTLLLEDYDNNPESVNRAIVHTIHRLAVKERLTGCFFQLRLFRVFQKFLHDRALATSPEFKELANLIKYILRKFFEAEERNNYILIETLFFKTPKESYETVQGYGTFESNKKTIHWTSEHDKELTQLFEAYRHDPVPSGNDLADLLVKYFSDSSKTRRQIVARLITLGLITSLKQLKEITVRPPKPLSGRNRRLLNNGESSEWTEQEIARLRDIVELHKGSKNMLTEIMNEIKVDHDLAVQRCLEQELIMDENQSGKYIPPIRARRVVAAKILELGLVDNENQLKRAVYKRKPEKMQNVDMDVSKGSKKSKSRKKKPSSSTSDDERSMNSSYEEEASTSHSSDSENKTNKSTSPEYINQLVESDRPSDQMEHITYVNHTQDDYISGAVSPNSELGSPKIPVQKRRRLLSSDDENEDGHDTYHSESQMEIRHPKNDEHVGGVFRRVKILSSDSE</sequence>
<dbReference type="Proteomes" id="UP000008854">
    <property type="component" value="Unassembled WGS sequence"/>
</dbReference>
<dbReference type="InterPro" id="IPR044998">
    <property type="entry name" value="Timeless"/>
</dbReference>
<proteinExistence type="predicted"/>
<feature type="compositionally biased region" description="Basic residues" evidence="4">
    <location>
        <begin position="1107"/>
        <end position="1118"/>
    </location>
</feature>
<evidence type="ECO:0000256" key="2">
    <source>
        <dbReference type="ARBA" id="ARBA00023242"/>
    </source>
</evidence>
<dbReference type="GO" id="GO:0043111">
    <property type="term" value="P:replication fork arrest"/>
    <property type="evidence" value="ECO:0007669"/>
    <property type="project" value="TreeGrafter"/>
</dbReference>
<dbReference type="GO" id="GO:0006281">
    <property type="term" value="P:DNA repair"/>
    <property type="evidence" value="ECO:0007669"/>
    <property type="project" value="TreeGrafter"/>
</dbReference>
<keyword evidence="2" id="KW-0539">Nucleus</keyword>
<evidence type="ECO:0000313" key="6">
    <source>
        <dbReference type="Proteomes" id="UP000008854"/>
    </source>
</evidence>
<dbReference type="FunCoup" id="A0A3Q0KRK0">
    <property type="interactions" value="600"/>
</dbReference>
<protein>
    <submittedName>
        <fullName evidence="7">Timeless, putative</fullName>
    </submittedName>
</protein>
<organism evidence="6 7">
    <name type="scientific">Schistosoma mansoni</name>
    <name type="common">Blood fluke</name>
    <dbReference type="NCBI Taxonomy" id="6183"/>
    <lineage>
        <taxon>Eukaryota</taxon>
        <taxon>Metazoa</taxon>
        <taxon>Spiralia</taxon>
        <taxon>Lophotrochozoa</taxon>
        <taxon>Platyhelminthes</taxon>
        <taxon>Trematoda</taxon>
        <taxon>Digenea</taxon>
        <taxon>Strigeidida</taxon>
        <taxon>Schistosomatoidea</taxon>
        <taxon>Schistosomatidae</taxon>
        <taxon>Schistosoma</taxon>
    </lineage>
</organism>
<reference evidence="6" key="1">
    <citation type="journal article" date="2012" name="PLoS Negl. Trop. Dis.">
        <title>A systematically improved high quality genome and transcriptome of the human blood fluke Schistosoma mansoni.</title>
        <authorList>
            <person name="Protasio A.V."/>
            <person name="Tsai I.J."/>
            <person name="Babbage A."/>
            <person name="Nichol S."/>
            <person name="Hunt M."/>
            <person name="Aslett M.A."/>
            <person name="De Silva N."/>
            <person name="Velarde G.S."/>
            <person name="Anderson T.J."/>
            <person name="Clark R.C."/>
            <person name="Davidson C."/>
            <person name="Dillon G.P."/>
            <person name="Holroyd N.E."/>
            <person name="LoVerde P.T."/>
            <person name="Lloyd C."/>
            <person name="McQuillan J."/>
            <person name="Oliveira G."/>
            <person name="Otto T.D."/>
            <person name="Parker-Manuel S.J."/>
            <person name="Quail M.A."/>
            <person name="Wilson R.A."/>
            <person name="Zerlotini A."/>
            <person name="Dunne D.W."/>
            <person name="Berriman M."/>
        </authorList>
    </citation>
    <scope>NUCLEOTIDE SEQUENCE [LARGE SCALE GENOMIC DNA]</scope>
    <source>
        <strain evidence="6">Puerto Rican</strain>
    </source>
</reference>
<reference evidence="7" key="2">
    <citation type="submission" date="2018-12" db="UniProtKB">
        <authorList>
            <consortium name="WormBaseParasite"/>
        </authorList>
    </citation>
    <scope>IDENTIFICATION</scope>
    <source>
        <strain evidence="7">Puerto Rican</strain>
    </source>
</reference>
<feature type="compositionally biased region" description="Basic and acidic residues" evidence="4">
    <location>
        <begin position="1095"/>
        <end position="1106"/>
    </location>
</feature>
<name>A0A3Q0KRK0_SCHMA</name>
<evidence type="ECO:0000256" key="1">
    <source>
        <dbReference type="ARBA" id="ARBA00004123"/>
    </source>
</evidence>
<evidence type="ECO:0000313" key="7">
    <source>
        <dbReference type="WBParaSite" id="Smp_163340.1"/>
    </source>
</evidence>
<dbReference type="Pfam" id="PF26019">
    <property type="entry name" value="HTH_TIMELESS"/>
    <property type="match status" value="1"/>
</dbReference>
<dbReference type="PANTHER" id="PTHR22940">
    <property type="entry name" value="TIMEOUT/TIMELESS-2"/>
    <property type="match status" value="1"/>
</dbReference>
<feature type="region of interest" description="Disordered" evidence="4">
    <location>
        <begin position="1089"/>
        <end position="1156"/>
    </location>
</feature>
<dbReference type="STRING" id="6183.A0A3Q0KRK0"/>
<dbReference type="AlphaFoldDB" id="A0A3Q0KRK0"/>
<feature type="domain" description="Timeless N-terminal" evidence="5">
    <location>
        <begin position="26"/>
        <end position="286"/>
    </location>
</feature>
<dbReference type="WBParaSite" id="Smp_163340.1">
    <property type="protein sequence ID" value="Smp_163340.1"/>
    <property type="gene ID" value="Smp_163340"/>
</dbReference>
<dbReference type="InParanoid" id="A0A3Q0KRK0"/>
<keyword evidence="3" id="KW-0131">Cell cycle</keyword>
<evidence type="ECO:0000259" key="5">
    <source>
        <dbReference type="Pfam" id="PF04821"/>
    </source>
</evidence>